<feature type="transmembrane region" description="Helical" evidence="9">
    <location>
        <begin position="265"/>
        <end position="289"/>
    </location>
</feature>
<feature type="transmembrane region" description="Helical" evidence="9">
    <location>
        <begin position="142"/>
        <end position="162"/>
    </location>
</feature>
<dbReference type="PANTHER" id="PTHR24229:SF40">
    <property type="entry name" value="ALLATOSTATIN C RECEPTOR 1-RELATED"/>
    <property type="match status" value="1"/>
</dbReference>
<dbReference type="GO" id="GO:0005886">
    <property type="term" value="C:plasma membrane"/>
    <property type="evidence" value="ECO:0007669"/>
    <property type="project" value="UniProtKB-SubCell"/>
</dbReference>
<feature type="transmembrane region" description="Helical" evidence="9">
    <location>
        <begin position="182"/>
        <end position="208"/>
    </location>
</feature>
<evidence type="ECO:0000256" key="3">
    <source>
        <dbReference type="ARBA" id="ARBA00022692"/>
    </source>
</evidence>
<evidence type="ECO:0000256" key="7">
    <source>
        <dbReference type="ARBA" id="ARBA00023170"/>
    </source>
</evidence>
<dbReference type="Gene3D" id="1.20.1070.10">
    <property type="entry name" value="Rhodopsin 7-helix transmembrane proteins"/>
    <property type="match status" value="1"/>
</dbReference>
<evidence type="ECO:0000256" key="4">
    <source>
        <dbReference type="ARBA" id="ARBA00022989"/>
    </source>
</evidence>
<accession>A0ABD0JMB1</accession>
<feature type="transmembrane region" description="Helical" evidence="9">
    <location>
        <begin position="100"/>
        <end position="122"/>
    </location>
</feature>
<evidence type="ECO:0000256" key="6">
    <source>
        <dbReference type="ARBA" id="ARBA00023136"/>
    </source>
</evidence>
<feature type="domain" description="G-protein coupled receptors family 1 profile" evidence="10">
    <location>
        <begin position="41"/>
        <end position="288"/>
    </location>
</feature>
<dbReference type="SUPFAM" id="SSF81321">
    <property type="entry name" value="Family A G protein-coupled receptor-like"/>
    <property type="match status" value="1"/>
</dbReference>
<dbReference type="EMBL" id="JACVVK020000386">
    <property type="protein sequence ID" value="KAK7476076.1"/>
    <property type="molecule type" value="Genomic_DNA"/>
</dbReference>
<keyword evidence="6 9" id="KW-0472">Membrane</keyword>
<evidence type="ECO:0000256" key="1">
    <source>
        <dbReference type="ARBA" id="ARBA00004651"/>
    </source>
</evidence>
<keyword evidence="2" id="KW-1003">Cell membrane</keyword>
<gene>
    <name evidence="11" type="ORF">BaRGS_00032703</name>
</gene>
<keyword evidence="5" id="KW-0297">G-protein coupled receptor</keyword>
<organism evidence="11 12">
    <name type="scientific">Batillaria attramentaria</name>
    <dbReference type="NCBI Taxonomy" id="370345"/>
    <lineage>
        <taxon>Eukaryota</taxon>
        <taxon>Metazoa</taxon>
        <taxon>Spiralia</taxon>
        <taxon>Lophotrochozoa</taxon>
        <taxon>Mollusca</taxon>
        <taxon>Gastropoda</taxon>
        <taxon>Caenogastropoda</taxon>
        <taxon>Sorbeoconcha</taxon>
        <taxon>Cerithioidea</taxon>
        <taxon>Batillariidae</taxon>
        <taxon>Batillaria</taxon>
    </lineage>
</organism>
<comment type="caution">
    <text evidence="11">The sequence shown here is derived from an EMBL/GenBank/DDBJ whole genome shotgun (WGS) entry which is preliminary data.</text>
</comment>
<evidence type="ECO:0000256" key="9">
    <source>
        <dbReference type="SAM" id="Phobius"/>
    </source>
</evidence>
<evidence type="ECO:0000259" key="10">
    <source>
        <dbReference type="PROSITE" id="PS50262"/>
    </source>
</evidence>
<evidence type="ECO:0000256" key="5">
    <source>
        <dbReference type="ARBA" id="ARBA00023040"/>
    </source>
</evidence>
<dbReference type="PROSITE" id="PS50262">
    <property type="entry name" value="G_PROTEIN_RECEP_F1_2"/>
    <property type="match status" value="1"/>
</dbReference>
<keyword evidence="12" id="KW-1185">Reference proteome</keyword>
<keyword evidence="7" id="KW-0675">Receptor</keyword>
<evidence type="ECO:0000313" key="12">
    <source>
        <dbReference type="Proteomes" id="UP001519460"/>
    </source>
</evidence>
<evidence type="ECO:0000256" key="2">
    <source>
        <dbReference type="ARBA" id="ARBA00022475"/>
    </source>
</evidence>
<dbReference type="InterPro" id="IPR000276">
    <property type="entry name" value="GPCR_Rhodpsn"/>
</dbReference>
<keyword evidence="8" id="KW-0807">Transducer</keyword>
<keyword evidence="3 9" id="KW-0812">Transmembrane</keyword>
<feature type="transmembrane region" description="Helical" evidence="9">
    <location>
        <begin position="229"/>
        <end position="253"/>
    </location>
</feature>
<sequence>MTSTSPANTTQVDASSDAWKGRTQLMWSVWAPLILLCGVFGNSSVVYLLYPIRKRCKVYPFLMALAVSDTLILLFVVGPTWFAWQWQVWPGKKSIAICRFILWFGHSLTFTSTAFVVAVTVYRAVALIRPHAIHKLCRRRTVRVILGVLCMMSFGVGASVVWLTEYSDSCKRLKRQQTTVAIVTFLLYAILPVVCIIISNVLLVSALLKSVSTSVSENSLRQQHVSYKVTPMIVTVSVTYVVLTFPIAVLQILMVRNPPWSRTSAYSFGLEFCLLLWYTHSSVGFYIYICTGPEFRRQAMKRLVRRSEVSTSTRPVIVVKPTITLPIPSTTRAVLTQCSRQAVGVPMKPTNPGHRR</sequence>
<proteinExistence type="predicted"/>
<dbReference type="Proteomes" id="UP001519460">
    <property type="component" value="Unassembled WGS sequence"/>
</dbReference>
<dbReference type="Pfam" id="PF00001">
    <property type="entry name" value="7tm_1"/>
    <property type="match status" value="1"/>
</dbReference>
<protein>
    <recommendedName>
        <fullName evidence="10">G-protein coupled receptors family 1 profile domain-containing protein</fullName>
    </recommendedName>
</protein>
<evidence type="ECO:0000256" key="8">
    <source>
        <dbReference type="ARBA" id="ARBA00023224"/>
    </source>
</evidence>
<comment type="subcellular location">
    <subcellularLocation>
        <location evidence="1">Cell membrane</location>
        <topology evidence="1">Multi-pass membrane protein</topology>
    </subcellularLocation>
</comment>
<evidence type="ECO:0000313" key="11">
    <source>
        <dbReference type="EMBL" id="KAK7476076.1"/>
    </source>
</evidence>
<feature type="transmembrane region" description="Helical" evidence="9">
    <location>
        <begin position="29"/>
        <end position="50"/>
    </location>
</feature>
<name>A0ABD0JMB1_9CAEN</name>
<dbReference type="PANTHER" id="PTHR24229">
    <property type="entry name" value="NEUROPEPTIDES RECEPTOR"/>
    <property type="match status" value="1"/>
</dbReference>
<keyword evidence="4 9" id="KW-1133">Transmembrane helix</keyword>
<dbReference type="PRINTS" id="PR00237">
    <property type="entry name" value="GPCRRHODOPSN"/>
</dbReference>
<dbReference type="AlphaFoldDB" id="A0ABD0JMB1"/>
<dbReference type="InterPro" id="IPR017452">
    <property type="entry name" value="GPCR_Rhodpsn_7TM"/>
</dbReference>
<reference evidence="11 12" key="1">
    <citation type="journal article" date="2023" name="Sci. Data">
        <title>Genome assembly of the Korean intertidal mud-creeper Batillaria attramentaria.</title>
        <authorList>
            <person name="Patra A.K."/>
            <person name="Ho P.T."/>
            <person name="Jun S."/>
            <person name="Lee S.J."/>
            <person name="Kim Y."/>
            <person name="Won Y.J."/>
        </authorList>
    </citation>
    <scope>NUCLEOTIDE SEQUENCE [LARGE SCALE GENOMIC DNA]</scope>
    <source>
        <strain evidence="11">Wonlab-2016</strain>
    </source>
</reference>
<dbReference type="GO" id="GO:0004930">
    <property type="term" value="F:G protein-coupled receptor activity"/>
    <property type="evidence" value="ECO:0007669"/>
    <property type="project" value="UniProtKB-KW"/>
</dbReference>
<feature type="transmembrane region" description="Helical" evidence="9">
    <location>
        <begin position="62"/>
        <end position="84"/>
    </location>
</feature>